<dbReference type="PATRIC" id="fig|1035195.3.peg.2524"/>
<dbReference type="EMBL" id="AMEM01000044">
    <property type="protein sequence ID" value="EKX87489.1"/>
    <property type="molecule type" value="Genomic_DNA"/>
</dbReference>
<name>L1M922_9CORY</name>
<proteinExistence type="predicted"/>
<keyword evidence="3" id="KW-1185">Reference proteome</keyword>
<dbReference type="RefSeq" id="WP_006062618.1">
    <property type="nucleotide sequence ID" value="NZ_KB290826.1"/>
</dbReference>
<dbReference type="STRING" id="1035195.HMPREF9997_02815"/>
<dbReference type="HOGENOM" id="CLU_157816_0_0_11"/>
<evidence type="ECO:0000313" key="2">
    <source>
        <dbReference type="EMBL" id="EKX87489.1"/>
    </source>
</evidence>
<keyword evidence="1" id="KW-0472">Membrane</keyword>
<dbReference type="Proteomes" id="UP000010445">
    <property type="component" value="Unassembled WGS sequence"/>
</dbReference>
<evidence type="ECO:0000256" key="1">
    <source>
        <dbReference type="SAM" id="Phobius"/>
    </source>
</evidence>
<keyword evidence="1" id="KW-1133">Transmembrane helix</keyword>
<comment type="caution">
    <text evidence="2">The sequence shown here is derived from an EMBL/GenBank/DDBJ whole genome shotgun (WGS) entry which is preliminary data.</text>
</comment>
<evidence type="ECO:0000313" key="3">
    <source>
        <dbReference type="Proteomes" id="UP000010445"/>
    </source>
</evidence>
<dbReference type="OrthoDB" id="5689045at2"/>
<organism evidence="2 3">
    <name type="scientific">Corynebacterium durum F0235</name>
    <dbReference type="NCBI Taxonomy" id="1035195"/>
    <lineage>
        <taxon>Bacteria</taxon>
        <taxon>Bacillati</taxon>
        <taxon>Actinomycetota</taxon>
        <taxon>Actinomycetes</taxon>
        <taxon>Mycobacteriales</taxon>
        <taxon>Corynebacteriaceae</taxon>
        <taxon>Corynebacterium</taxon>
    </lineage>
</organism>
<sequence length="138" mass="15564">MNEAVENDRPGFKDTFIAVGQQTLSKRRTDYVYSVGVLVTGLMVLAGLLYFLTPIASIVALVCAIIVMWGRWIILRQVTQDFADMRTAKEGYTATENAEYLEFIRLRGEQMLNDNKALTPLAKQEITQLMDWAASHTT</sequence>
<feature type="transmembrane region" description="Helical" evidence="1">
    <location>
        <begin position="31"/>
        <end position="52"/>
    </location>
</feature>
<accession>L1M922</accession>
<feature type="transmembrane region" description="Helical" evidence="1">
    <location>
        <begin position="58"/>
        <end position="75"/>
    </location>
</feature>
<reference evidence="2 3" key="1">
    <citation type="submission" date="2012-05" db="EMBL/GenBank/DDBJ databases">
        <authorList>
            <person name="Weinstock G."/>
            <person name="Sodergren E."/>
            <person name="Lobos E.A."/>
            <person name="Fulton L."/>
            <person name="Fulton R."/>
            <person name="Courtney L."/>
            <person name="Fronick C."/>
            <person name="O'Laughlin M."/>
            <person name="Godfrey J."/>
            <person name="Wilson R.M."/>
            <person name="Miner T."/>
            <person name="Farmer C."/>
            <person name="Delehaunty K."/>
            <person name="Cordes M."/>
            <person name="Minx P."/>
            <person name="Tomlinson C."/>
            <person name="Chen J."/>
            <person name="Wollam A."/>
            <person name="Pepin K.H."/>
            <person name="Bhonagiri V."/>
            <person name="Zhang X."/>
            <person name="Suruliraj S."/>
            <person name="Warren W."/>
            <person name="Mitreva M."/>
            <person name="Mardis E.R."/>
            <person name="Wilson R.K."/>
        </authorList>
    </citation>
    <scope>NUCLEOTIDE SEQUENCE [LARGE SCALE GENOMIC DNA]</scope>
    <source>
        <strain evidence="2 3">F0235</strain>
    </source>
</reference>
<dbReference type="eggNOG" id="COG0561">
    <property type="taxonomic scope" value="Bacteria"/>
</dbReference>
<dbReference type="AlphaFoldDB" id="L1M922"/>
<protein>
    <submittedName>
        <fullName evidence="2">Uncharacterized protein</fullName>
    </submittedName>
</protein>
<keyword evidence="1" id="KW-0812">Transmembrane</keyword>
<gene>
    <name evidence="2" type="ORF">HMPREF9997_02815</name>
</gene>